<organism evidence="1">
    <name type="scientific">uncultured Sulfurovum sp</name>
    <dbReference type="NCBI Taxonomy" id="269237"/>
    <lineage>
        <taxon>Bacteria</taxon>
        <taxon>Pseudomonadati</taxon>
        <taxon>Campylobacterota</taxon>
        <taxon>Epsilonproteobacteria</taxon>
        <taxon>Campylobacterales</taxon>
        <taxon>Sulfurovaceae</taxon>
        <taxon>Sulfurovum</taxon>
        <taxon>environmental samples</taxon>
    </lineage>
</organism>
<protein>
    <submittedName>
        <fullName evidence="1">Uncharacterized protein</fullName>
    </submittedName>
</protein>
<accession>A0A6S6T2F2</accession>
<sequence length="30" mass="3482">MLNIQAILLKIICIIQKSEEGKHNYVQFPP</sequence>
<name>A0A6S6T2F2_9BACT</name>
<dbReference type="EMBL" id="CACVAP010000068">
    <property type="protein sequence ID" value="CAA6812843.1"/>
    <property type="molecule type" value="Genomic_DNA"/>
</dbReference>
<proteinExistence type="predicted"/>
<gene>
    <name evidence="1" type="ORF">HELGO_WM5617</name>
</gene>
<evidence type="ECO:0000313" key="1">
    <source>
        <dbReference type="EMBL" id="CAA6812843.1"/>
    </source>
</evidence>
<dbReference type="AlphaFoldDB" id="A0A6S6T2F2"/>
<reference evidence="1" key="1">
    <citation type="submission" date="2020-01" db="EMBL/GenBank/DDBJ databases">
        <authorList>
            <person name="Meier V. D."/>
            <person name="Meier V D."/>
        </authorList>
    </citation>
    <scope>NUCLEOTIDE SEQUENCE</scope>
    <source>
        <strain evidence="1">HLG_WM_MAG_06</strain>
    </source>
</reference>